<dbReference type="InterPro" id="IPR040519">
    <property type="entry name" value="LepB_N"/>
</dbReference>
<evidence type="ECO:0000256" key="1">
    <source>
        <dbReference type="SAM" id="MobiDB-lite"/>
    </source>
</evidence>
<organism evidence="4 5">
    <name type="scientific">Legionella massiliensis</name>
    <dbReference type="NCBI Taxonomy" id="1034943"/>
    <lineage>
        <taxon>Bacteria</taxon>
        <taxon>Pseudomonadati</taxon>
        <taxon>Pseudomonadota</taxon>
        <taxon>Gammaproteobacteria</taxon>
        <taxon>Legionellales</taxon>
        <taxon>Legionellaceae</taxon>
        <taxon>Legionella</taxon>
    </lineage>
</organism>
<feature type="domain" description="LepB GAP" evidence="2">
    <location>
        <begin position="332"/>
        <end position="394"/>
    </location>
</feature>
<dbReference type="Pfam" id="PF18640">
    <property type="entry name" value="LepB_N"/>
    <property type="match status" value="1"/>
</dbReference>
<feature type="region of interest" description="Disordered" evidence="1">
    <location>
        <begin position="503"/>
        <end position="524"/>
    </location>
</feature>
<dbReference type="InterPro" id="IPR041585">
    <property type="entry name" value="LepB_GAP_N"/>
</dbReference>
<dbReference type="AlphaFoldDB" id="A0A078KX16"/>
<dbReference type="Gene3D" id="1.20.120.1700">
    <property type="match status" value="2"/>
</dbReference>
<dbReference type="RefSeq" id="WP_052403215.1">
    <property type="nucleotide sequence ID" value="NZ_CCVW01000002.1"/>
</dbReference>
<dbReference type="Proteomes" id="UP000044071">
    <property type="component" value="Unassembled WGS sequence"/>
</dbReference>
<evidence type="ECO:0000259" key="3">
    <source>
        <dbReference type="Pfam" id="PF18640"/>
    </source>
</evidence>
<accession>A0A078KX16</accession>
<feature type="domain" description="LepB GAP" evidence="2">
    <location>
        <begin position="395"/>
        <end position="489"/>
    </location>
</feature>
<feature type="compositionally biased region" description="Basic and acidic residues" evidence="1">
    <location>
        <begin position="507"/>
        <end position="524"/>
    </location>
</feature>
<evidence type="ECO:0000313" key="4">
    <source>
        <dbReference type="EMBL" id="CDZ77577.1"/>
    </source>
</evidence>
<evidence type="ECO:0000259" key="2">
    <source>
        <dbReference type="Pfam" id="PF18172"/>
    </source>
</evidence>
<protein>
    <submittedName>
        <fullName evidence="4">Uncharacterized protein</fullName>
    </submittedName>
</protein>
<sequence length="524" mass="59303">MLTYRGKELTKTKAKTAGKNQSDVDGFYKNSDGEEFFIKKPANLKELFAELFAGLILEEFKTRGLIDKIYHDSLICADLIQFEDGSYGLIQPKVSFTELYKIIGTGYRNGSDRDPITEMLLGPRYYILLTQTGQYFGLASALMFSLLLGDYSVHSGNMVCLHALAGAEKKVTQFARIDWGAAFRYFGHPNNNLDLLYPFEYQGWFNLKAYTKGYMLNYKLITGLFPAIAEQAKFLQSHLDESLLQEIVSAALHKIPADFMDKKTQTELASYLCIDSFNSVDFAARNYQPFLKDMAEVLHTRLQKIANLQEIYSLPPESKRMFEEHLPAALLLKANPKLSFTEQLQHWQDLLKLSDEIDGFDFNTIELAILTKQFNYFIESLLVKLEQLSDKPELENNILRKIFAVKADASPCYTPSKGEGKALSSDAKNISAVLTAGFGVLVTLRVIQDTQNGDPSTVDKESAIHFLFKALMECVDTFHSAYEDVLRQIEQVESNKKIAKDSFFNKPDTRSRPDIHSELGHFGA</sequence>
<dbReference type="OrthoDB" id="5619798at2"/>
<dbReference type="eggNOG" id="COG1196">
    <property type="taxonomic scope" value="Bacteria"/>
</dbReference>
<reference evidence="4 5" key="1">
    <citation type="submission" date="2014-06" db="EMBL/GenBank/DDBJ databases">
        <authorList>
            <person name="Urmite Genomes Urmite Genomes"/>
        </authorList>
    </citation>
    <scope>NUCLEOTIDE SEQUENCE [LARGE SCALE GENOMIC DNA]</scope>
</reference>
<dbReference type="STRING" id="1034943.BN59_01861"/>
<keyword evidence="5" id="KW-1185">Reference proteome</keyword>
<dbReference type="Pfam" id="PF18172">
    <property type="entry name" value="LepB_GAP_N"/>
    <property type="match status" value="2"/>
</dbReference>
<gene>
    <name evidence="4" type="ORF">BN59_01861</name>
</gene>
<evidence type="ECO:0000313" key="5">
    <source>
        <dbReference type="Proteomes" id="UP000044071"/>
    </source>
</evidence>
<name>A0A078KX16_9GAMM</name>
<feature type="domain" description="LepB N-terminal" evidence="3">
    <location>
        <begin position="125"/>
        <end position="306"/>
    </location>
</feature>
<dbReference type="EMBL" id="CCSB01000002">
    <property type="protein sequence ID" value="CDZ77577.1"/>
    <property type="molecule type" value="Genomic_DNA"/>
</dbReference>
<proteinExistence type="predicted"/>